<reference evidence="13" key="1">
    <citation type="submission" date="2025-08" db="UniProtKB">
        <authorList>
            <consortium name="RefSeq"/>
        </authorList>
    </citation>
    <scope>IDENTIFICATION</scope>
    <source>
        <tissue evidence="13">Gonads</tissue>
    </source>
</reference>
<keyword evidence="4 9" id="KW-0735">Signal-anchor</keyword>
<evidence type="ECO:0000256" key="4">
    <source>
        <dbReference type="ARBA" id="ARBA00022968"/>
    </source>
</evidence>
<evidence type="ECO:0000256" key="1">
    <source>
        <dbReference type="ARBA" id="ARBA00004606"/>
    </source>
</evidence>
<feature type="region of interest" description="Disordered" evidence="10">
    <location>
        <begin position="254"/>
        <end position="290"/>
    </location>
</feature>
<gene>
    <name evidence="13" type="primary">LOC106179462</name>
</gene>
<dbReference type="GO" id="GO:0001540">
    <property type="term" value="F:amyloid-beta binding"/>
    <property type="evidence" value="ECO:0007669"/>
    <property type="project" value="TreeGrafter"/>
</dbReference>
<keyword evidence="6 9" id="KW-0472">Membrane</keyword>
<organism evidence="12 13">
    <name type="scientific">Lingula anatina</name>
    <name type="common">Brachiopod</name>
    <name type="synonym">Lingula unguis</name>
    <dbReference type="NCBI Taxonomy" id="7574"/>
    <lineage>
        <taxon>Eukaryota</taxon>
        <taxon>Metazoa</taxon>
        <taxon>Spiralia</taxon>
        <taxon>Lophotrochozoa</taxon>
        <taxon>Brachiopoda</taxon>
        <taxon>Linguliformea</taxon>
        <taxon>Lingulata</taxon>
        <taxon>Lingulida</taxon>
        <taxon>Linguloidea</taxon>
        <taxon>Lingulidae</taxon>
        <taxon>Lingula</taxon>
    </lineage>
</organism>
<protein>
    <recommendedName>
        <fullName evidence="9">Integral membrane protein 2</fullName>
    </recommendedName>
</protein>
<evidence type="ECO:0000256" key="6">
    <source>
        <dbReference type="ARBA" id="ARBA00023136"/>
    </source>
</evidence>
<keyword evidence="3 9" id="KW-0812">Transmembrane</keyword>
<feature type="region of interest" description="Disordered" evidence="10">
    <location>
        <begin position="1"/>
        <end position="43"/>
    </location>
</feature>
<evidence type="ECO:0000256" key="9">
    <source>
        <dbReference type="RuleBase" id="RU367061"/>
    </source>
</evidence>
<dbReference type="RefSeq" id="XP_013418543.1">
    <property type="nucleotide sequence ID" value="XM_013563089.1"/>
</dbReference>
<keyword evidence="5 9" id="KW-1133">Transmembrane helix</keyword>
<evidence type="ECO:0000259" key="11">
    <source>
        <dbReference type="PROSITE" id="PS50869"/>
    </source>
</evidence>
<evidence type="ECO:0000256" key="2">
    <source>
        <dbReference type="ARBA" id="ARBA00006794"/>
    </source>
</evidence>
<dbReference type="InterPro" id="IPR040145">
    <property type="entry name" value="ITM2"/>
</dbReference>
<keyword evidence="12" id="KW-1185">Reference proteome</keyword>
<evidence type="ECO:0000313" key="12">
    <source>
        <dbReference type="Proteomes" id="UP000085678"/>
    </source>
</evidence>
<dbReference type="GO" id="GO:0070062">
    <property type="term" value="C:extracellular exosome"/>
    <property type="evidence" value="ECO:0007669"/>
    <property type="project" value="TreeGrafter"/>
</dbReference>
<dbReference type="GO" id="GO:0042985">
    <property type="term" value="P:negative regulation of amyloid precursor protein biosynthetic process"/>
    <property type="evidence" value="ECO:0007669"/>
    <property type="project" value="TreeGrafter"/>
</dbReference>
<dbReference type="PANTHER" id="PTHR10962">
    <property type="entry name" value="INTEGRAL TRANSMEMBRANE PROTEIN 2"/>
    <property type="match status" value="1"/>
</dbReference>
<dbReference type="GO" id="GO:0005886">
    <property type="term" value="C:plasma membrane"/>
    <property type="evidence" value="ECO:0007669"/>
    <property type="project" value="UniProtKB-UniRule"/>
</dbReference>
<dbReference type="SMART" id="SM01039">
    <property type="entry name" value="BRICHOS"/>
    <property type="match status" value="1"/>
</dbReference>
<evidence type="ECO:0000256" key="10">
    <source>
        <dbReference type="SAM" id="MobiDB-lite"/>
    </source>
</evidence>
<name>A0A1S3K7E0_LINAN</name>
<evidence type="ECO:0000256" key="3">
    <source>
        <dbReference type="ARBA" id="ARBA00022692"/>
    </source>
</evidence>
<sequence>MTIYKTVPGEKKPDDTQPMTEVSLDTLPTEKGKPEGKGLPVPVVTSNRRRKNNCCLNLCVCVTALIVLAGGILGGIFLYKHITHKNRYVGWCGVGMYDDDLQPKNGKPQFLKEKVDIDLDKQTEKIQVPQIGGVEDVIVLHDFEVNLTAIVDVNEERCFVLPLDRSVVSPPSDFLDLMLKYMNGAYTPNVRKIRREYQVQYPKLEDLSRLGWYIQNQCFSYDTYRLVASGETQTHRPLLGGDDGHRPSWLATTKRPLLGAPDGHRPAWLGHHHDRDGHRRPHGHDMHGMRNKRSFKKDFKVAVIEGPKAVVEYAFKFE</sequence>
<dbReference type="PROSITE" id="PS50869">
    <property type="entry name" value="BRICHOS"/>
    <property type="match status" value="1"/>
</dbReference>
<dbReference type="STRING" id="7574.A0A1S3K7E0"/>
<comment type="similarity">
    <text evidence="2 9">Belongs to the ITM2 family.</text>
</comment>
<accession>A0A1S3K7E0</accession>
<comment type="subcellular location">
    <subcellularLocation>
        <location evidence="1 9">Membrane</location>
        <topology evidence="1 9">Single-pass type II membrane protein</topology>
    </subcellularLocation>
</comment>
<dbReference type="KEGG" id="lak:106179462"/>
<dbReference type="GO" id="GO:0005794">
    <property type="term" value="C:Golgi apparatus"/>
    <property type="evidence" value="ECO:0007669"/>
    <property type="project" value="TreeGrafter"/>
</dbReference>
<dbReference type="InParanoid" id="A0A1S3K7E0"/>
<keyword evidence="7" id="KW-1015">Disulfide bond</keyword>
<dbReference type="Pfam" id="PF04089">
    <property type="entry name" value="BRICHOS"/>
    <property type="match status" value="1"/>
</dbReference>
<keyword evidence="9" id="KW-1003">Cell membrane</keyword>
<feature type="compositionally biased region" description="Basic and acidic residues" evidence="10">
    <location>
        <begin position="271"/>
        <end position="288"/>
    </location>
</feature>
<evidence type="ECO:0000313" key="13">
    <source>
        <dbReference type="RefSeq" id="XP_013418543.1"/>
    </source>
</evidence>
<evidence type="ECO:0000256" key="8">
    <source>
        <dbReference type="ARBA" id="ARBA00023180"/>
    </source>
</evidence>
<dbReference type="FunCoup" id="A0A1S3K7E0">
    <property type="interactions" value="1208"/>
</dbReference>
<dbReference type="InterPro" id="IPR007084">
    <property type="entry name" value="BRICHOS_dom"/>
</dbReference>
<dbReference type="OrthoDB" id="9982095at2759"/>
<proteinExistence type="inferred from homology"/>
<dbReference type="PANTHER" id="PTHR10962:SF1">
    <property type="entry name" value="INTEGRAL MEMBRANE PROTEIN 2"/>
    <property type="match status" value="1"/>
</dbReference>
<dbReference type="GeneID" id="106179462"/>
<dbReference type="Proteomes" id="UP000085678">
    <property type="component" value="Unplaced"/>
</dbReference>
<keyword evidence="8" id="KW-0325">Glycoprotein</keyword>
<feature type="transmembrane region" description="Helical" evidence="9">
    <location>
        <begin position="55"/>
        <end position="79"/>
    </location>
</feature>
<evidence type="ECO:0000256" key="7">
    <source>
        <dbReference type="ARBA" id="ARBA00023157"/>
    </source>
</evidence>
<feature type="domain" description="BRICHOS" evidence="11">
    <location>
        <begin position="131"/>
        <end position="226"/>
    </location>
</feature>
<evidence type="ECO:0000256" key="5">
    <source>
        <dbReference type="ARBA" id="ARBA00022989"/>
    </source>
</evidence>
<dbReference type="AlphaFoldDB" id="A0A1S3K7E0"/>